<sequence>MKQMTPYGLVDRNIILNKSLSLEAKGIYGILMSLDGTDFELDEICEYVSEDKAVVEKTLNELVNHGFISFEK</sequence>
<name>A0A8S5QGF5_9CAUD</name>
<dbReference type="EMBL" id="BK015653">
    <property type="protein sequence ID" value="DAE18335.1"/>
    <property type="molecule type" value="Genomic_DNA"/>
</dbReference>
<evidence type="ECO:0000313" key="1">
    <source>
        <dbReference type="EMBL" id="DAE18335.1"/>
    </source>
</evidence>
<accession>A0A8S5QGF5</accession>
<protein>
    <submittedName>
        <fullName evidence="1">Ferric uptake regulation protein</fullName>
    </submittedName>
</protein>
<reference evidence="1" key="1">
    <citation type="journal article" date="2021" name="Proc. Natl. Acad. Sci. U.S.A.">
        <title>A Catalog of Tens of Thousands of Viruses from Human Metagenomes Reveals Hidden Associations with Chronic Diseases.</title>
        <authorList>
            <person name="Tisza M.J."/>
            <person name="Buck C.B."/>
        </authorList>
    </citation>
    <scope>NUCLEOTIDE SEQUENCE</scope>
    <source>
        <strain evidence="1">CteHV32</strain>
    </source>
</reference>
<organism evidence="1">
    <name type="scientific">Siphoviridae sp. cteHV32</name>
    <dbReference type="NCBI Taxonomy" id="2825588"/>
    <lineage>
        <taxon>Viruses</taxon>
        <taxon>Duplodnaviria</taxon>
        <taxon>Heunggongvirae</taxon>
        <taxon>Uroviricota</taxon>
        <taxon>Caudoviricetes</taxon>
    </lineage>
</organism>
<proteinExistence type="predicted"/>